<dbReference type="Proteomes" id="UP000887576">
    <property type="component" value="Unplaced"/>
</dbReference>
<name>A0AC34QJJ3_9BILA</name>
<reference evidence="2" key="1">
    <citation type="submission" date="2022-11" db="UniProtKB">
        <authorList>
            <consortium name="WormBaseParasite"/>
        </authorList>
    </citation>
    <scope>IDENTIFICATION</scope>
</reference>
<evidence type="ECO:0000313" key="1">
    <source>
        <dbReference type="Proteomes" id="UP000887576"/>
    </source>
</evidence>
<proteinExistence type="predicted"/>
<sequence>MGNLCGYAATLYLLTLLGVSTAQVRIFNGTIVPVGKLTHVVEIFVYADGNNRAFECTATIVSEYWLLTSAWCMQYNALEARISKNNDSKGCYSLVAYEFHIHPDYDKNTSAHNIGLIRSNVSLISPLAATPGRLGANYSHQGVDWLLVAGYGGSEGNFRILMQTYLQAVSKRNCPYLNDPFVNRTSVNGICLFRTDSSISGCDDGGPAMAKGKDGQWYQVGITNFRKTFSTHVLNVATDVNYYCPWIEETTKGEVKCQAFEPVDIVPDLG</sequence>
<organism evidence="1 2">
    <name type="scientific">Panagrolaimus sp. JU765</name>
    <dbReference type="NCBI Taxonomy" id="591449"/>
    <lineage>
        <taxon>Eukaryota</taxon>
        <taxon>Metazoa</taxon>
        <taxon>Ecdysozoa</taxon>
        <taxon>Nematoda</taxon>
        <taxon>Chromadorea</taxon>
        <taxon>Rhabditida</taxon>
        <taxon>Tylenchina</taxon>
        <taxon>Panagrolaimomorpha</taxon>
        <taxon>Panagrolaimoidea</taxon>
        <taxon>Panagrolaimidae</taxon>
        <taxon>Panagrolaimus</taxon>
    </lineage>
</organism>
<evidence type="ECO:0000313" key="2">
    <source>
        <dbReference type="WBParaSite" id="JU765_v2.g16932.t1"/>
    </source>
</evidence>
<dbReference type="WBParaSite" id="JU765_v2.g16932.t1">
    <property type="protein sequence ID" value="JU765_v2.g16932.t1"/>
    <property type="gene ID" value="JU765_v2.g16932"/>
</dbReference>
<protein>
    <submittedName>
        <fullName evidence="2">Peptidase S1 domain-containing protein</fullName>
    </submittedName>
</protein>
<accession>A0AC34QJJ3</accession>